<sequence>MSLQSVPARAEEQRPKRSFAELVAAIYEDPRVGHETRELLLAVAYAVDLAKREDGVSPLKVARRKLGVEHGRRARYDRLIANDAPRYELPYQAQERCNLGPACEAPRLRPYRPRPYKPRTQQEQPELPQPTPIRPTPIPPEIAAFADALKRQATASHTPPRDWRTEDGVCGAGSHHRVLEKDPRTGWVTAHWFCKRHKDHADRVAEQVRAQNEAAPEPIPNTGGLLGCYFKADWEKVYRHYAGKLWEPPSYGLCADDWPTPGAPLVTRGRLRVVTGGVDIEEDA</sequence>
<protein>
    <submittedName>
        <fullName evidence="2">Uncharacterized protein</fullName>
    </submittedName>
</protein>
<evidence type="ECO:0000313" key="2">
    <source>
        <dbReference type="EMBL" id="GAA0554267.1"/>
    </source>
</evidence>
<name>A0ABN1DWR8_9ACTN</name>
<proteinExistence type="predicted"/>
<keyword evidence="3" id="KW-1185">Reference proteome</keyword>
<gene>
    <name evidence="2" type="ORF">GCM10010390_65430</name>
</gene>
<dbReference type="Proteomes" id="UP001501576">
    <property type="component" value="Unassembled WGS sequence"/>
</dbReference>
<feature type="compositionally biased region" description="Pro residues" evidence="1">
    <location>
        <begin position="127"/>
        <end position="139"/>
    </location>
</feature>
<evidence type="ECO:0000256" key="1">
    <source>
        <dbReference type="SAM" id="MobiDB-lite"/>
    </source>
</evidence>
<evidence type="ECO:0000313" key="3">
    <source>
        <dbReference type="Proteomes" id="UP001501576"/>
    </source>
</evidence>
<dbReference type="RefSeq" id="WP_346160812.1">
    <property type="nucleotide sequence ID" value="NZ_BAAABZ010000071.1"/>
</dbReference>
<accession>A0ABN1DWR8</accession>
<reference evidence="2 3" key="1">
    <citation type="journal article" date="2019" name="Int. J. Syst. Evol. Microbiol.">
        <title>The Global Catalogue of Microorganisms (GCM) 10K type strain sequencing project: providing services to taxonomists for standard genome sequencing and annotation.</title>
        <authorList>
            <consortium name="The Broad Institute Genomics Platform"/>
            <consortium name="The Broad Institute Genome Sequencing Center for Infectious Disease"/>
            <person name="Wu L."/>
            <person name="Ma J."/>
        </authorList>
    </citation>
    <scope>NUCLEOTIDE SEQUENCE [LARGE SCALE GENOMIC DNA]</scope>
    <source>
        <strain evidence="2 3">JCM 5052</strain>
    </source>
</reference>
<organism evidence="2 3">
    <name type="scientific">Streptomyces mordarskii</name>
    <dbReference type="NCBI Taxonomy" id="1226758"/>
    <lineage>
        <taxon>Bacteria</taxon>
        <taxon>Bacillati</taxon>
        <taxon>Actinomycetota</taxon>
        <taxon>Actinomycetes</taxon>
        <taxon>Kitasatosporales</taxon>
        <taxon>Streptomycetaceae</taxon>
        <taxon>Streptomyces</taxon>
    </lineage>
</organism>
<comment type="caution">
    <text evidence="2">The sequence shown here is derived from an EMBL/GenBank/DDBJ whole genome shotgun (WGS) entry which is preliminary data.</text>
</comment>
<feature type="region of interest" description="Disordered" evidence="1">
    <location>
        <begin position="103"/>
        <end position="139"/>
    </location>
</feature>
<dbReference type="EMBL" id="BAAABZ010000071">
    <property type="protein sequence ID" value="GAA0554267.1"/>
    <property type="molecule type" value="Genomic_DNA"/>
</dbReference>